<name>A0A1D2MSZ7_ORCCI</name>
<dbReference type="AlphaFoldDB" id="A0A1D2MSZ7"/>
<keyword evidence="3" id="KW-1185">Reference proteome</keyword>
<accession>A0A1D2MSZ7</accession>
<sequence length="310" mass="36259">MRFTLPIIFVLLACATAGLGLKLKEENGIDKAKLKSLSPSQKLVFLAASHFPQFSALKDLTFRDLFSSDDMPWIDYMFVDIRNFFIQSIKVNENQGGLPELDWAYTVFNDYWFVFNITVTYKTRETQMVGQKTTTSVNEITPNSFKNSFYVPSYIWRSPGALFQVYENDEGYSLNAEDWYLGINGLTLNTSFNYEYVPDLGIQISNLTIDFDMNYWRTNCEYIYWMHPNGTREDYESIKWDYEDILLDEWKYSQEDYLDALQFRINCVLSNNLNNPDRCDLGGGYVNREYFRMNVLQLIETIGLASLDRV</sequence>
<dbReference type="EMBL" id="LJIJ01000574">
    <property type="protein sequence ID" value="ODM96136.1"/>
    <property type="molecule type" value="Genomic_DNA"/>
</dbReference>
<keyword evidence="1" id="KW-0732">Signal</keyword>
<protein>
    <submittedName>
        <fullName evidence="2">Uncharacterized protein</fullName>
    </submittedName>
</protein>
<proteinExistence type="predicted"/>
<feature type="chain" id="PRO_5008904505" evidence="1">
    <location>
        <begin position="21"/>
        <end position="310"/>
    </location>
</feature>
<feature type="signal peptide" evidence="1">
    <location>
        <begin position="1"/>
        <end position="20"/>
    </location>
</feature>
<comment type="caution">
    <text evidence="2">The sequence shown here is derived from an EMBL/GenBank/DDBJ whole genome shotgun (WGS) entry which is preliminary data.</text>
</comment>
<evidence type="ECO:0000313" key="3">
    <source>
        <dbReference type="Proteomes" id="UP000094527"/>
    </source>
</evidence>
<evidence type="ECO:0000313" key="2">
    <source>
        <dbReference type="EMBL" id="ODM96136.1"/>
    </source>
</evidence>
<reference evidence="2 3" key="1">
    <citation type="journal article" date="2016" name="Genome Biol. Evol.">
        <title>Gene Family Evolution Reflects Adaptation to Soil Environmental Stressors in the Genome of the Collembolan Orchesella cincta.</title>
        <authorList>
            <person name="Faddeeva-Vakhrusheva A."/>
            <person name="Derks M.F."/>
            <person name="Anvar S.Y."/>
            <person name="Agamennone V."/>
            <person name="Suring W."/>
            <person name="Smit S."/>
            <person name="van Straalen N.M."/>
            <person name="Roelofs D."/>
        </authorList>
    </citation>
    <scope>NUCLEOTIDE SEQUENCE [LARGE SCALE GENOMIC DNA]</scope>
    <source>
        <tissue evidence="2">Mixed pool</tissue>
    </source>
</reference>
<dbReference type="Proteomes" id="UP000094527">
    <property type="component" value="Unassembled WGS sequence"/>
</dbReference>
<gene>
    <name evidence="2" type="ORF">Ocin01_10542</name>
</gene>
<evidence type="ECO:0000256" key="1">
    <source>
        <dbReference type="SAM" id="SignalP"/>
    </source>
</evidence>
<organism evidence="2 3">
    <name type="scientific">Orchesella cincta</name>
    <name type="common">Springtail</name>
    <name type="synonym">Podura cincta</name>
    <dbReference type="NCBI Taxonomy" id="48709"/>
    <lineage>
        <taxon>Eukaryota</taxon>
        <taxon>Metazoa</taxon>
        <taxon>Ecdysozoa</taxon>
        <taxon>Arthropoda</taxon>
        <taxon>Hexapoda</taxon>
        <taxon>Collembola</taxon>
        <taxon>Entomobryomorpha</taxon>
        <taxon>Entomobryoidea</taxon>
        <taxon>Orchesellidae</taxon>
        <taxon>Orchesellinae</taxon>
        <taxon>Orchesella</taxon>
    </lineage>
</organism>